<organism evidence="2 3">
    <name type="scientific">Petrolisthes manimaculis</name>
    <dbReference type="NCBI Taxonomy" id="1843537"/>
    <lineage>
        <taxon>Eukaryota</taxon>
        <taxon>Metazoa</taxon>
        <taxon>Ecdysozoa</taxon>
        <taxon>Arthropoda</taxon>
        <taxon>Crustacea</taxon>
        <taxon>Multicrustacea</taxon>
        <taxon>Malacostraca</taxon>
        <taxon>Eumalacostraca</taxon>
        <taxon>Eucarida</taxon>
        <taxon>Decapoda</taxon>
        <taxon>Pleocyemata</taxon>
        <taxon>Anomura</taxon>
        <taxon>Galatheoidea</taxon>
        <taxon>Porcellanidae</taxon>
        <taxon>Petrolisthes</taxon>
    </lineage>
</organism>
<proteinExistence type="predicted"/>
<keyword evidence="3" id="KW-1185">Reference proteome</keyword>
<feature type="region of interest" description="Disordered" evidence="1">
    <location>
        <begin position="61"/>
        <end position="82"/>
    </location>
</feature>
<evidence type="ECO:0000313" key="2">
    <source>
        <dbReference type="EMBL" id="KAK4302880.1"/>
    </source>
</evidence>
<dbReference type="Proteomes" id="UP001292094">
    <property type="component" value="Unassembled WGS sequence"/>
</dbReference>
<name>A0AAE1P6A1_9EUCA</name>
<comment type="caution">
    <text evidence="2">The sequence shown here is derived from an EMBL/GenBank/DDBJ whole genome shotgun (WGS) entry which is preliminary data.</text>
</comment>
<reference evidence="2" key="1">
    <citation type="submission" date="2023-11" db="EMBL/GenBank/DDBJ databases">
        <title>Genome assemblies of two species of porcelain crab, Petrolisthes cinctipes and Petrolisthes manimaculis (Anomura: Porcellanidae).</title>
        <authorList>
            <person name="Angst P."/>
        </authorList>
    </citation>
    <scope>NUCLEOTIDE SEQUENCE</scope>
    <source>
        <strain evidence="2">PB745_02</strain>
        <tissue evidence="2">Gill</tissue>
    </source>
</reference>
<protein>
    <submittedName>
        <fullName evidence="2">Uncharacterized protein</fullName>
    </submittedName>
</protein>
<evidence type="ECO:0000256" key="1">
    <source>
        <dbReference type="SAM" id="MobiDB-lite"/>
    </source>
</evidence>
<evidence type="ECO:0000313" key="3">
    <source>
        <dbReference type="Proteomes" id="UP001292094"/>
    </source>
</evidence>
<accession>A0AAE1P6A1</accession>
<gene>
    <name evidence="2" type="ORF">Pmani_025060</name>
</gene>
<sequence length="181" mass="19806">MFLVITGAPSLPPSHPTLLYPSSTLPLSPPHLPTLPLSLPHQPSPPTPIYPSPTLPLPLTYPTSLTHPTPLTPSSTHTTPVTLSLPNPPTLPLSPPHSLVNLFWGSHSNGKTWQQPSQMSPPSNLTKAKLLILFCCFKDSAYVKNQRPFTGRRNDLPYDSAHSQQYCLRPNKSFAKLTSPK</sequence>
<dbReference type="EMBL" id="JAWZYT010002652">
    <property type="protein sequence ID" value="KAK4302880.1"/>
    <property type="molecule type" value="Genomic_DNA"/>
</dbReference>
<dbReference type="AlphaFoldDB" id="A0AAE1P6A1"/>